<dbReference type="eggNOG" id="ENOG502QPQM">
    <property type="taxonomic scope" value="Eukaryota"/>
</dbReference>
<evidence type="ECO:0000256" key="4">
    <source>
        <dbReference type="ARBA" id="ARBA00023136"/>
    </source>
</evidence>
<feature type="transmembrane region" description="Helical" evidence="6">
    <location>
        <begin position="65"/>
        <end position="81"/>
    </location>
</feature>
<feature type="transmembrane region" description="Helical" evidence="6">
    <location>
        <begin position="207"/>
        <end position="228"/>
    </location>
</feature>
<dbReference type="EnsemblMetazoa" id="tetur30g01610.1">
    <property type="protein sequence ID" value="tetur30g01610.1"/>
    <property type="gene ID" value="tetur30g01610"/>
</dbReference>
<name>T1L0R0_TETUR</name>
<evidence type="ECO:0000256" key="3">
    <source>
        <dbReference type="ARBA" id="ARBA00022989"/>
    </source>
</evidence>
<keyword evidence="9" id="KW-1185">Reference proteome</keyword>
<feature type="transmembrane region" description="Helical" evidence="6">
    <location>
        <begin position="112"/>
        <end position="129"/>
    </location>
</feature>
<dbReference type="STRING" id="32264.T1L0R0"/>
<reference evidence="8" key="2">
    <citation type="submission" date="2015-06" db="UniProtKB">
        <authorList>
            <consortium name="EnsemblMetazoa"/>
        </authorList>
    </citation>
    <scope>IDENTIFICATION</scope>
</reference>
<feature type="transmembrane region" description="Helical" evidence="6">
    <location>
        <begin position="175"/>
        <end position="200"/>
    </location>
</feature>
<dbReference type="PANTHER" id="PTHR31310">
    <property type="match status" value="1"/>
</dbReference>
<feature type="transmembrane region" description="Helical" evidence="6">
    <location>
        <begin position="87"/>
        <end position="105"/>
    </location>
</feature>
<feature type="transmembrane region" description="Helical" evidence="6">
    <location>
        <begin position="326"/>
        <end position="349"/>
    </location>
</feature>
<feature type="region of interest" description="Disordered" evidence="5">
    <location>
        <begin position="1"/>
        <end position="24"/>
    </location>
</feature>
<proteinExistence type="predicted"/>
<dbReference type="InterPro" id="IPR052185">
    <property type="entry name" value="IPC_Synthase-Related"/>
</dbReference>
<dbReference type="EMBL" id="CAEY01000869">
    <property type="status" value="NOT_ANNOTATED_CDS"/>
    <property type="molecule type" value="Genomic_DNA"/>
</dbReference>
<accession>T1L0R0</accession>
<evidence type="ECO:0000256" key="1">
    <source>
        <dbReference type="ARBA" id="ARBA00004141"/>
    </source>
</evidence>
<sequence length="366" mass="41543">MKSLKDLSSPRPSTISYTPSSPSPVEKIQRSLSISSSRSCETKQLLIVDADSVSLSTKTFCRSRIGYLITSLVLSAAYLLLTQVLIGLSVEHVLIALLFTLLYNGTSTTRKFIIGFSIFIVYWIIFDYMKAFPNYRLRPVAIQSLYSLEKSLFGLCIKGTRYTHNEFWRLKATPALTLMSGLFYLTWIPLPLSFAGYLFFSKKRKAFIHFSLNFLFINLIGFAIYYIYPSAPPWYIEEHGFWFDPDTTPSPGRLRDFDSIIGWPLFGLIYSKSSNIFATMPSLHVSYPSLVTFYGLKLRLPLPSIIIFIIITTGISFSAVYTSHHYILDVLAGITTASLGFAVFTFFLLQSVLFSKFVNLLIKETR</sequence>
<comment type="subcellular location">
    <subcellularLocation>
        <location evidence="1">Membrane</location>
        <topology evidence="1">Multi-pass membrane protein</topology>
    </subcellularLocation>
</comment>
<evidence type="ECO:0000259" key="7">
    <source>
        <dbReference type="SMART" id="SM00014"/>
    </source>
</evidence>
<dbReference type="GO" id="GO:0016020">
    <property type="term" value="C:membrane"/>
    <property type="evidence" value="ECO:0007669"/>
    <property type="project" value="UniProtKB-SubCell"/>
</dbReference>
<feature type="transmembrane region" description="Helical" evidence="6">
    <location>
        <begin position="260"/>
        <end position="279"/>
    </location>
</feature>
<dbReference type="KEGG" id="tut:107369179"/>
<reference evidence="9" key="1">
    <citation type="submission" date="2011-08" db="EMBL/GenBank/DDBJ databases">
        <authorList>
            <person name="Rombauts S."/>
        </authorList>
    </citation>
    <scope>NUCLEOTIDE SEQUENCE</scope>
    <source>
        <strain evidence="9">London</strain>
    </source>
</reference>
<evidence type="ECO:0000256" key="5">
    <source>
        <dbReference type="SAM" id="MobiDB-lite"/>
    </source>
</evidence>
<dbReference type="InterPro" id="IPR026841">
    <property type="entry name" value="Aur1/Ipt1"/>
</dbReference>
<keyword evidence="3 6" id="KW-1133">Transmembrane helix</keyword>
<keyword evidence="2 6" id="KW-0812">Transmembrane</keyword>
<dbReference type="SMART" id="SM00014">
    <property type="entry name" value="acidPPc"/>
    <property type="match status" value="1"/>
</dbReference>
<gene>
    <name evidence="8" type="primary">107369179</name>
</gene>
<dbReference type="OMA" id="CWCTMYL"/>
<dbReference type="CDD" id="cd03386">
    <property type="entry name" value="PAP2_Aur1_like"/>
    <property type="match status" value="1"/>
</dbReference>
<dbReference type="HOGENOM" id="CLU_064587_0_0_1"/>
<dbReference type="Proteomes" id="UP000015104">
    <property type="component" value="Unassembled WGS sequence"/>
</dbReference>
<dbReference type="OrthoDB" id="5784at2759"/>
<dbReference type="PANTHER" id="PTHR31310:SF7">
    <property type="entry name" value="PA-PHOSPHATASE RELATED-FAMILY PROTEIN DDB_G0268928"/>
    <property type="match status" value="1"/>
</dbReference>
<feature type="domain" description="Phosphatidic acid phosphatase type 2/haloperoxidase" evidence="7">
    <location>
        <begin position="207"/>
        <end position="345"/>
    </location>
</feature>
<dbReference type="AlphaFoldDB" id="T1L0R0"/>
<evidence type="ECO:0000256" key="2">
    <source>
        <dbReference type="ARBA" id="ARBA00022692"/>
    </source>
</evidence>
<dbReference type="Pfam" id="PF14378">
    <property type="entry name" value="PAP2_3"/>
    <property type="match status" value="1"/>
</dbReference>
<evidence type="ECO:0000256" key="6">
    <source>
        <dbReference type="SAM" id="Phobius"/>
    </source>
</evidence>
<feature type="transmembrane region" description="Helical" evidence="6">
    <location>
        <begin position="300"/>
        <end position="320"/>
    </location>
</feature>
<evidence type="ECO:0000313" key="8">
    <source>
        <dbReference type="EnsemblMetazoa" id="tetur30g01610.1"/>
    </source>
</evidence>
<keyword evidence="4 6" id="KW-0472">Membrane</keyword>
<evidence type="ECO:0000313" key="9">
    <source>
        <dbReference type="Proteomes" id="UP000015104"/>
    </source>
</evidence>
<protein>
    <recommendedName>
        <fullName evidence="7">Phosphatidic acid phosphatase type 2/haloperoxidase domain-containing protein</fullName>
    </recommendedName>
</protein>
<organism evidence="8 9">
    <name type="scientific">Tetranychus urticae</name>
    <name type="common">Two-spotted spider mite</name>
    <dbReference type="NCBI Taxonomy" id="32264"/>
    <lineage>
        <taxon>Eukaryota</taxon>
        <taxon>Metazoa</taxon>
        <taxon>Ecdysozoa</taxon>
        <taxon>Arthropoda</taxon>
        <taxon>Chelicerata</taxon>
        <taxon>Arachnida</taxon>
        <taxon>Acari</taxon>
        <taxon>Acariformes</taxon>
        <taxon>Trombidiformes</taxon>
        <taxon>Prostigmata</taxon>
        <taxon>Eleutherengona</taxon>
        <taxon>Raphignathae</taxon>
        <taxon>Tetranychoidea</taxon>
        <taxon>Tetranychidae</taxon>
        <taxon>Tetranychus</taxon>
    </lineage>
</organism>
<dbReference type="InterPro" id="IPR000326">
    <property type="entry name" value="PAP2/HPO"/>
</dbReference>
<feature type="compositionally biased region" description="Low complexity" evidence="5">
    <location>
        <begin position="9"/>
        <end position="24"/>
    </location>
</feature>